<dbReference type="AlphaFoldDB" id="B6JB23"/>
<evidence type="ECO:0000313" key="1">
    <source>
        <dbReference type="EMBL" id="AEI07684.1"/>
    </source>
</evidence>
<accession>B6JB23</accession>
<dbReference type="KEGG" id="oca:OCAR_4961"/>
<sequence length="132" mass="14876">MSLEAEALGLLPLPRSDGTLHSDAWPDEMRPGKAFSKSCMTRLAGRATVGVFEAYKLLVMPQHLFDAYSGCRRRDKEMPDFQEAYAFTNDAEWETVDLLLILCYRPMADGTHGRSHIWREDLDALSRISPAA</sequence>
<dbReference type="RefSeq" id="WP_012562127.1">
    <property type="nucleotide sequence ID" value="NC_011386.1"/>
</dbReference>
<dbReference type="KEGG" id="ocg:OCA5_c29970"/>
<dbReference type="HOGENOM" id="CLU_1914927_0_0_5"/>
<dbReference type="STRING" id="504832.OCA5_c29970"/>
<proteinExistence type="predicted"/>
<dbReference type="Proteomes" id="UP000007730">
    <property type="component" value="Chromosome"/>
</dbReference>
<name>B6JB23_AFIC5</name>
<keyword evidence="2" id="KW-1185">Reference proteome</keyword>
<organism evidence="1 2">
    <name type="scientific">Afipia carboxidovorans (strain ATCC 49405 / DSM 1227 / KCTC 32145 / OM5)</name>
    <name type="common">Oligotropha carboxidovorans</name>
    <dbReference type="NCBI Taxonomy" id="504832"/>
    <lineage>
        <taxon>Bacteria</taxon>
        <taxon>Pseudomonadati</taxon>
        <taxon>Pseudomonadota</taxon>
        <taxon>Alphaproteobacteria</taxon>
        <taxon>Hyphomicrobiales</taxon>
        <taxon>Nitrobacteraceae</taxon>
        <taxon>Afipia</taxon>
    </lineage>
</organism>
<reference evidence="1 2" key="1">
    <citation type="journal article" date="2011" name="J. Bacteriol.">
        <title>Complete genome sequences of the chemolithoautotrophic Oligotropha carboxidovorans strains OM4 and OM5.</title>
        <authorList>
            <person name="Volland S."/>
            <person name="Rachinger M."/>
            <person name="Strittmatter A."/>
            <person name="Daniel R."/>
            <person name="Gottschalk G."/>
            <person name="Meyer O."/>
        </authorList>
    </citation>
    <scope>NUCLEOTIDE SEQUENCE [LARGE SCALE GENOMIC DNA]</scope>
    <source>
        <strain evidence="2">ATCC 49405 / DSM 1227 / KCTC 32145 / OM5</strain>
    </source>
</reference>
<gene>
    <name evidence="1" type="ordered locus">OCA5_c29970</name>
</gene>
<protein>
    <submittedName>
        <fullName evidence="1">Uncharacterized protein</fullName>
    </submittedName>
</protein>
<dbReference type="EMBL" id="CP002826">
    <property type="protein sequence ID" value="AEI07684.1"/>
    <property type="molecule type" value="Genomic_DNA"/>
</dbReference>
<evidence type="ECO:0000313" key="2">
    <source>
        <dbReference type="Proteomes" id="UP000007730"/>
    </source>
</evidence>